<dbReference type="GO" id="GO:0008270">
    <property type="term" value="F:zinc ion binding"/>
    <property type="evidence" value="ECO:0007669"/>
    <property type="project" value="TreeGrafter"/>
</dbReference>
<dbReference type="InterPro" id="IPR002054">
    <property type="entry name" value="DNA-dir_DNA_pol_X"/>
</dbReference>
<dbReference type="Pfam" id="PF02811">
    <property type="entry name" value="PHP"/>
    <property type="match status" value="1"/>
</dbReference>
<protein>
    <recommendedName>
        <fullName evidence="5">DNA polymerase beta</fullName>
        <ecNumber evidence="3">2.7.7.7</ecNumber>
        <ecNumber evidence="4">4.2.99.18</ecNumber>
    </recommendedName>
    <alternativeName>
        <fullName evidence="16">5'-deoxyribose-phosphate lyase</fullName>
    </alternativeName>
    <alternativeName>
        <fullName evidence="17">AP lyase</fullName>
    </alternativeName>
</protein>
<keyword evidence="26" id="KW-1185">Reference proteome</keyword>
<evidence type="ECO:0000256" key="18">
    <source>
        <dbReference type="ARBA" id="ARBA00044632"/>
    </source>
</evidence>
<dbReference type="InterPro" id="IPR010996">
    <property type="entry name" value="HHH_MUS81"/>
</dbReference>
<dbReference type="GO" id="GO:0003887">
    <property type="term" value="F:DNA-directed DNA polymerase activity"/>
    <property type="evidence" value="ECO:0007669"/>
    <property type="project" value="UniProtKB-KW"/>
</dbReference>
<dbReference type="Gene3D" id="3.30.210.10">
    <property type="entry name" value="DNA polymerase, thumb domain"/>
    <property type="match status" value="1"/>
</dbReference>
<dbReference type="PANTHER" id="PTHR36928">
    <property type="entry name" value="PHOSPHATASE YCDX-RELATED"/>
    <property type="match status" value="1"/>
</dbReference>
<evidence type="ECO:0000256" key="1">
    <source>
        <dbReference type="ARBA" id="ARBA00001946"/>
    </source>
</evidence>
<keyword evidence="11" id="KW-0227">DNA damage</keyword>
<evidence type="ECO:0000256" key="13">
    <source>
        <dbReference type="ARBA" id="ARBA00022932"/>
    </source>
</evidence>
<evidence type="ECO:0000256" key="12">
    <source>
        <dbReference type="ARBA" id="ARBA00022843"/>
    </source>
</evidence>
<evidence type="ECO:0000313" key="26">
    <source>
        <dbReference type="Proteomes" id="UP000004793"/>
    </source>
</evidence>
<dbReference type="EC" id="4.2.99.18" evidence="4"/>
<dbReference type="SUPFAM" id="SSF81301">
    <property type="entry name" value="Nucleotidyltransferase"/>
    <property type="match status" value="1"/>
</dbReference>
<dbReference type="InterPro" id="IPR004013">
    <property type="entry name" value="PHP_dom"/>
</dbReference>
<keyword evidence="6" id="KW-0488">Methylation</keyword>
<dbReference type="RefSeq" id="WP_014453230.1">
    <property type="nucleotide sequence ID" value="NC_017096.1"/>
</dbReference>
<dbReference type="Gene3D" id="3.30.460.10">
    <property type="entry name" value="Beta Polymerase, domain 2"/>
    <property type="match status" value="1"/>
</dbReference>
<comment type="catalytic activity">
    <reaction evidence="19">
        <text>a 5'-end 2'-deoxyribose-2'-deoxyribonucleotide-DNA = (2E,4S)-4-hydroxypenten-2-al-5-phosphate + a 5'-end 5'-phospho-2'-deoxyribonucleoside-DNA + H(+)</text>
        <dbReference type="Rhea" id="RHEA:76255"/>
        <dbReference type="Rhea" id="RHEA-COMP:13180"/>
        <dbReference type="Rhea" id="RHEA-COMP:18657"/>
        <dbReference type="ChEBI" id="CHEBI:15378"/>
        <dbReference type="ChEBI" id="CHEBI:136412"/>
        <dbReference type="ChEBI" id="CHEBI:195194"/>
        <dbReference type="ChEBI" id="CHEBI:195195"/>
    </reaction>
</comment>
<evidence type="ECO:0000256" key="19">
    <source>
        <dbReference type="ARBA" id="ARBA00044678"/>
    </source>
</evidence>
<evidence type="ECO:0000256" key="6">
    <source>
        <dbReference type="ARBA" id="ARBA00022481"/>
    </source>
</evidence>
<dbReference type="EMBL" id="AP012051">
    <property type="protein sequence ID" value="BAL80827.1"/>
    <property type="molecule type" value="Genomic_DNA"/>
</dbReference>
<evidence type="ECO:0000313" key="25">
    <source>
        <dbReference type="EMBL" id="BAL80827.1"/>
    </source>
</evidence>
<dbReference type="InterPro" id="IPR043519">
    <property type="entry name" value="NT_sf"/>
</dbReference>
<dbReference type="SUPFAM" id="SSF47802">
    <property type="entry name" value="DNA polymerase beta, N-terminal domain-like"/>
    <property type="match status" value="1"/>
</dbReference>
<dbReference type="SMART" id="SM00278">
    <property type="entry name" value="HhH1"/>
    <property type="match status" value="3"/>
</dbReference>
<dbReference type="GO" id="GO:0006281">
    <property type="term" value="P:DNA repair"/>
    <property type="evidence" value="ECO:0007669"/>
    <property type="project" value="UniProtKB-KW"/>
</dbReference>
<dbReference type="InterPro" id="IPR022311">
    <property type="entry name" value="PolX-like"/>
</dbReference>
<dbReference type="InterPro" id="IPR050243">
    <property type="entry name" value="PHP_phosphatase"/>
</dbReference>
<dbReference type="OrthoDB" id="9808747at2"/>
<dbReference type="SUPFAM" id="SSF158702">
    <property type="entry name" value="Sec63 N-terminal domain-like"/>
    <property type="match status" value="1"/>
</dbReference>
<evidence type="ECO:0000256" key="15">
    <source>
        <dbReference type="ARBA" id="ARBA00023204"/>
    </source>
</evidence>
<comment type="cofactor">
    <cofactor evidence="1">
        <name>Mg(2+)</name>
        <dbReference type="ChEBI" id="CHEBI:18420"/>
    </cofactor>
</comment>
<dbReference type="GO" id="GO:0005829">
    <property type="term" value="C:cytosol"/>
    <property type="evidence" value="ECO:0007669"/>
    <property type="project" value="TreeGrafter"/>
</dbReference>
<evidence type="ECO:0000259" key="23">
    <source>
        <dbReference type="SMART" id="SM00481"/>
    </source>
</evidence>
<dbReference type="CDD" id="cd00141">
    <property type="entry name" value="NT_POLXc"/>
    <property type="match status" value="1"/>
</dbReference>
<keyword evidence="12" id="KW-0832">Ubl conjugation</keyword>
<keyword evidence="14" id="KW-0915">Sodium</keyword>
<keyword evidence="8" id="KW-0808">Transferase</keyword>
<feature type="domain" description="Helix-hairpin-helix DNA-binding motif class 1" evidence="22">
    <location>
        <begin position="51"/>
        <end position="70"/>
    </location>
</feature>
<evidence type="ECO:0000256" key="5">
    <source>
        <dbReference type="ARBA" id="ARBA00020020"/>
    </source>
</evidence>
<keyword evidence="13" id="KW-0239">DNA-directed DNA polymerase</keyword>
<dbReference type="Gene3D" id="3.20.20.140">
    <property type="entry name" value="Metal-dependent hydrolases"/>
    <property type="match status" value="1"/>
</dbReference>
<dbReference type="PANTHER" id="PTHR36928:SF1">
    <property type="entry name" value="PHOSPHATASE YCDX-RELATED"/>
    <property type="match status" value="1"/>
</dbReference>
<evidence type="ECO:0000256" key="8">
    <source>
        <dbReference type="ARBA" id="ARBA00022679"/>
    </source>
</evidence>
<dbReference type="InterPro" id="IPR003141">
    <property type="entry name" value="Pol/His_phosphatase_N"/>
</dbReference>
<evidence type="ECO:0000256" key="14">
    <source>
        <dbReference type="ARBA" id="ARBA00023053"/>
    </source>
</evidence>
<evidence type="ECO:0000256" key="20">
    <source>
        <dbReference type="ARBA" id="ARBA00045548"/>
    </source>
</evidence>
<dbReference type="PIRSF" id="PIRSF005047">
    <property type="entry name" value="UCP005047_YshC"/>
    <property type="match status" value="1"/>
</dbReference>
<comment type="catalytic activity">
    <reaction evidence="21">
        <text>DNA(n) + a 2'-deoxyribonucleoside 5'-triphosphate = DNA(n+1) + diphosphate</text>
        <dbReference type="Rhea" id="RHEA:22508"/>
        <dbReference type="Rhea" id="RHEA-COMP:17339"/>
        <dbReference type="Rhea" id="RHEA-COMP:17340"/>
        <dbReference type="ChEBI" id="CHEBI:33019"/>
        <dbReference type="ChEBI" id="CHEBI:61560"/>
        <dbReference type="ChEBI" id="CHEBI:173112"/>
        <dbReference type="EC" id="2.7.7.7"/>
    </reaction>
</comment>
<dbReference type="SMART" id="SM00483">
    <property type="entry name" value="POLXc"/>
    <property type="match status" value="1"/>
</dbReference>
<dbReference type="Pfam" id="PF14791">
    <property type="entry name" value="DNA_pol_B_thumb"/>
    <property type="match status" value="1"/>
</dbReference>
<gene>
    <name evidence="25" type="ordered locus">CSE_07010</name>
</gene>
<dbReference type="Pfam" id="PF14520">
    <property type="entry name" value="HHH_5"/>
    <property type="match status" value="1"/>
</dbReference>
<dbReference type="CDD" id="cd07436">
    <property type="entry name" value="PHP_PolX"/>
    <property type="match status" value="1"/>
</dbReference>
<proteinExistence type="predicted"/>
<comment type="subcellular location">
    <subcellularLocation>
        <location evidence="2">Cytoplasm</location>
    </subcellularLocation>
</comment>
<sequence length="574" mass="65224">MRNKEVAEKFYELAEVAELAGENPFKVKAYLEAARVIENLTIPIEDLAKEDKLDGIKGVGKSIAEKIKEYLETGKITKLEELKKVVPEGLLELEKVKGLGAKRVKILYEKLGIKNLEDLEKAAKEHKIRDLEGFGEKTEQKILEGIKSLRDKRTDRFLIGIALPIAESIVNLLSKNTPIEKHMICGSLRRMKDTIGDIDILVTSKNPSFVMDYFVQIPFVKEVLAKGDTKSSIITQEGIQVDLRVVENDSFGAAIQYFTGSKNHNVRLREIAIKKNLKLNEYGVFRLDDNAIIAGVKETDVYEALDLDWIPPEMREDTGEIELAMQHKLPTIVDYKDIKGDLHMHTKYSDGANTIEEMARKAISLGYEYIVVTEHAKALGVAHGLSIEEFKKEKEEINRLNRKFYPFKIFLGVELNILSDGSIDFDEKDLDIFDLCLAGIHTGMNQSESAITERIKKVLQIPKVKIIVHPTGRIINGRSEYSVNIDEIFREAKKYNKIFEINASFERLDLSDVNARKAVYEYGLKIAIGTDAHSTESMNNMRFGVGVARRAWLRKEDIINTKSLKEFEEFLREV</sequence>
<feature type="domain" description="Polymerase/histidinol phosphatase N-terminal" evidence="23">
    <location>
        <begin position="340"/>
        <end position="419"/>
    </location>
</feature>
<evidence type="ECO:0000256" key="16">
    <source>
        <dbReference type="ARBA" id="ARBA00035717"/>
    </source>
</evidence>
<comment type="catalytic activity">
    <reaction evidence="18">
        <text>2'-deoxyribonucleotide-(2'-deoxyribose 5'-phosphate)-2'-deoxyribonucleotide-DNA = a 3'-end 2'-deoxyribonucleotide-(2,3-dehydro-2,3-deoxyribose 5'-phosphate)-DNA + a 5'-end 5'-phospho-2'-deoxyribonucleoside-DNA + H(+)</text>
        <dbReference type="Rhea" id="RHEA:66592"/>
        <dbReference type="Rhea" id="RHEA-COMP:13180"/>
        <dbReference type="Rhea" id="RHEA-COMP:16897"/>
        <dbReference type="Rhea" id="RHEA-COMP:17067"/>
        <dbReference type="ChEBI" id="CHEBI:15378"/>
        <dbReference type="ChEBI" id="CHEBI:136412"/>
        <dbReference type="ChEBI" id="CHEBI:157695"/>
        <dbReference type="ChEBI" id="CHEBI:167181"/>
        <dbReference type="EC" id="4.2.99.18"/>
    </reaction>
</comment>
<keyword evidence="7" id="KW-0237">DNA synthesis</keyword>
<evidence type="ECO:0000256" key="2">
    <source>
        <dbReference type="ARBA" id="ARBA00004496"/>
    </source>
</evidence>
<feature type="domain" description="Helix-hairpin-helix DNA-binding motif class 1" evidence="22">
    <location>
        <begin position="91"/>
        <end position="110"/>
    </location>
</feature>
<dbReference type="Pfam" id="PF14716">
    <property type="entry name" value="HHH_8"/>
    <property type="match status" value="1"/>
</dbReference>
<dbReference type="Proteomes" id="UP000004793">
    <property type="component" value="Chromosome"/>
</dbReference>
<name>A0A7U6JGU4_CALEA</name>
<evidence type="ECO:0000256" key="3">
    <source>
        <dbReference type="ARBA" id="ARBA00012417"/>
    </source>
</evidence>
<evidence type="ECO:0000256" key="17">
    <source>
        <dbReference type="ARBA" id="ARBA00035726"/>
    </source>
</evidence>
<dbReference type="InterPro" id="IPR037160">
    <property type="entry name" value="DNA_Pol_thumb_sf"/>
</dbReference>
<evidence type="ECO:0000256" key="9">
    <source>
        <dbReference type="ARBA" id="ARBA00022695"/>
    </source>
</evidence>
<dbReference type="PRINTS" id="PR00870">
    <property type="entry name" value="DNAPOLXBETA"/>
</dbReference>
<dbReference type="EC" id="2.7.7.7" evidence="3"/>
<comment type="function">
    <text evidence="20">Repair polymerase that plays a key role in base-excision repair. During this process, the damaged base is excised by specific DNA glycosylases, the DNA backbone is nicked at the abasic site by an apurinic/apyrimidic (AP) endonuclease, and POLB removes 5'-deoxyribose-phosphate from the preincised AP site acting as a 5'-deoxyribose-phosphate lyase (5'-dRP lyase); through its DNA polymerase activity, it adds one nucleotide to the 3' end of the arising single-nucleotide gap. Conducts 'gap-filling' DNA synthesis in a stepwise distributive fashion rather than in a processive fashion as for other DNA polymerases. It is also able to cleave sugar-phosphate bonds 3' to an intact AP site, acting as an AP lyase.</text>
</comment>
<keyword evidence="10" id="KW-0235">DNA replication</keyword>
<evidence type="ECO:0000256" key="21">
    <source>
        <dbReference type="ARBA" id="ARBA00049244"/>
    </source>
</evidence>
<dbReference type="GO" id="GO:0140078">
    <property type="term" value="F:class I DNA-(apurinic or apyrimidinic site) endonuclease activity"/>
    <property type="evidence" value="ECO:0007669"/>
    <property type="project" value="UniProtKB-EC"/>
</dbReference>
<dbReference type="InterPro" id="IPR047967">
    <property type="entry name" value="PolX_PHP"/>
</dbReference>
<evidence type="ECO:0000256" key="4">
    <source>
        <dbReference type="ARBA" id="ARBA00012720"/>
    </source>
</evidence>
<dbReference type="SMART" id="SM00481">
    <property type="entry name" value="POLIIIAc"/>
    <property type="match status" value="1"/>
</dbReference>
<dbReference type="InterPro" id="IPR016195">
    <property type="entry name" value="Pol/histidinol_Pase-like"/>
</dbReference>
<feature type="domain" description="DNA-directed DNA polymerase X" evidence="24">
    <location>
        <begin position="1"/>
        <end position="316"/>
    </location>
</feature>
<dbReference type="InterPro" id="IPR002008">
    <property type="entry name" value="DNA_pol_X_beta-like"/>
</dbReference>
<dbReference type="Gene3D" id="1.10.150.20">
    <property type="entry name" value="5' to 3' exonuclease, C-terminal subdomain"/>
    <property type="match status" value="1"/>
</dbReference>
<dbReference type="SUPFAM" id="SSF89550">
    <property type="entry name" value="PHP domain-like"/>
    <property type="match status" value="1"/>
</dbReference>
<evidence type="ECO:0000256" key="10">
    <source>
        <dbReference type="ARBA" id="ARBA00022705"/>
    </source>
</evidence>
<dbReference type="InterPro" id="IPR003583">
    <property type="entry name" value="Hlx-hairpin-Hlx_DNA-bd_motif"/>
</dbReference>
<evidence type="ECO:0000259" key="24">
    <source>
        <dbReference type="SMART" id="SM00483"/>
    </source>
</evidence>
<dbReference type="GO" id="GO:0003677">
    <property type="term" value="F:DNA binding"/>
    <property type="evidence" value="ECO:0007669"/>
    <property type="project" value="InterPro"/>
</dbReference>
<dbReference type="Gene3D" id="1.10.150.110">
    <property type="entry name" value="DNA polymerase beta, N-terminal domain-like"/>
    <property type="match status" value="1"/>
</dbReference>
<dbReference type="InterPro" id="IPR029398">
    <property type="entry name" value="PolB_thumb"/>
</dbReference>
<keyword evidence="15" id="KW-0234">DNA repair</keyword>
<dbReference type="KEGG" id="cex:CSE_07010"/>
<evidence type="ECO:0000256" key="11">
    <source>
        <dbReference type="ARBA" id="ARBA00022763"/>
    </source>
</evidence>
<accession>A0A7U6JGU4</accession>
<feature type="domain" description="Helix-hairpin-helix DNA-binding motif class 1" evidence="22">
    <location>
        <begin position="126"/>
        <end position="145"/>
    </location>
</feature>
<dbReference type="InterPro" id="IPR027421">
    <property type="entry name" value="DNA_pol_lamdba_lyase_dom_sf"/>
</dbReference>
<dbReference type="GO" id="GO:0042578">
    <property type="term" value="F:phosphoric ester hydrolase activity"/>
    <property type="evidence" value="ECO:0007669"/>
    <property type="project" value="TreeGrafter"/>
</dbReference>
<keyword evidence="9" id="KW-0548">Nucleotidyltransferase</keyword>
<evidence type="ECO:0000259" key="22">
    <source>
        <dbReference type="SMART" id="SM00278"/>
    </source>
</evidence>
<evidence type="ECO:0000256" key="7">
    <source>
        <dbReference type="ARBA" id="ARBA00022634"/>
    </source>
</evidence>
<reference evidence="25 26" key="1">
    <citation type="submission" date="2011-01" db="EMBL/GenBank/DDBJ databases">
        <title>Whole genome sequence of Caldisericum exile AZM16c01.</title>
        <authorList>
            <person name="Narita-Yamada S."/>
            <person name="Kawakoshi A."/>
            <person name="Nakamura S."/>
            <person name="Sasagawa M."/>
            <person name="Fukada J."/>
            <person name="Sekine M."/>
            <person name="Kato Y."/>
            <person name="Fukai R."/>
            <person name="Sasaki K."/>
            <person name="Hanamaki A."/>
            <person name="Narita H."/>
            <person name="Konno Y."/>
            <person name="Mori K."/>
            <person name="Yamazaki S."/>
            <person name="Suzuki K."/>
            <person name="Fujita N."/>
        </authorList>
    </citation>
    <scope>NUCLEOTIDE SEQUENCE [LARGE SCALE GENOMIC DNA]</scope>
    <source>
        <strain evidence="26">DSM 21853 / NBRC 104410 / AZM16c01</strain>
    </source>
</reference>
<organism evidence="25 26">
    <name type="scientific">Caldisericum exile (strain DSM 21853 / NBRC 104410 / AZM16c01)</name>
    <dbReference type="NCBI Taxonomy" id="511051"/>
    <lineage>
        <taxon>Bacteria</taxon>
        <taxon>Pseudomonadati</taxon>
        <taxon>Caldisericota/Cryosericota group</taxon>
        <taxon>Caldisericota</taxon>
        <taxon>Caldisericia</taxon>
        <taxon>Caldisericales</taxon>
        <taxon>Caldisericaceae</taxon>
        <taxon>Caldisericum</taxon>
    </lineage>
</organism>
<dbReference type="AlphaFoldDB" id="A0A7U6JGU4"/>
<dbReference type="NCBIfam" id="NF006375">
    <property type="entry name" value="PRK08609.1"/>
    <property type="match status" value="1"/>
</dbReference>